<gene>
    <name evidence="2" type="ORF">VA613_10615</name>
</gene>
<organism evidence="2 3">
    <name type="scientific">Thiobacillus sedimenti</name>
    <dbReference type="NCBI Taxonomy" id="3110231"/>
    <lineage>
        <taxon>Bacteria</taxon>
        <taxon>Pseudomonadati</taxon>
        <taxon>Pseudomonadota</taxon>
        <taxon>Betaproteobacteria</taxon>
        <taxon>Nitrosomonadales</taxon>
        <taxon>Thiobacillaceae</taxon>
        <taxon>Thiobacillus</taxon>
    </lineage>
</organism>
<reference evidence="2 3" key="1">
    <citation type="submission" date="2023-12" db="EMBL/GenBank/DDBJ databases">
        <title>Thiobacillus sedimentum sp. nov., a chemolithoautotrophic sulfur-oxidizing bacterium isolated from freshwater sediment.</title>
        <authorList>
            <person name="Luo J."/>
            <person name="Dai C."/>
        </authorList>
    </citation>
    <scope>NUCLEOTIDE SEQUENCE [LARGE SCALE GENOMIC DNA]</scope>
    <source>
        <strain evidence="2 3">SCUT-2</strain>
    </source>
</reference>
<keyword evidence="3" id="KW-1185">Reference proteome</keyword>
<sequence length="304" mass="34670">MERHPHLIGLAHTVRHILGHVGVTLLAVGIAFSLPMLAKYILFTWWPMVEDDSQLLLINEIIFAAVLVLLFNFFLSARQGRLSQRMNQLASLIHVREGGAHGHRSDRQLIERITGARDVSVLSITGYDTFVADQRKLHDVIDQCYELRVMLMNPYGPGAMRRMQSFGDPASLLERHAEETAAAIARLSRLAAAGKQVMLKFYDEPPFWSLIVTGEHVWVQYCHDGQRLDAQPEYVFALDKERPTHGLFSAFYVHFLNQWSARHPEYDFATRELVYRDHHGNEARRVPFPPSSAEYEAPRLAMAG</sequence>
<protein>
    <recommendedName>
        <fullName evidence="4">Transmembrane protein</fullName>
    </recommendedName>
</protein>
<evidence type="ECO:0008006" key="4">
    <source>
        <dbReference type="Google" id="ProtNLM"/>
    </source>
</evidence>
<keyword evidence="1" id="KW-0812">Transmembrane</keyword>
<feature type="transmembrane region" description="Helical" evidence="1">
    <location>
        <begin position="21"/>
        <end position="43"/>
    </location>
</feature>
<keyword evidence="1" id="KW-0472">Membrane</keyword>
<evidence type="ECO:0000313" key="3">
    <source>
        <dbReference type="Proteomes" id="UP001334732"/>
    </source>
</evidence>
<proteinExistence type="predicted"/>
<keyword evidence="1" id="KW-1133">Transmembrane helix</keyword>
<dbReference type="RefSeq" id="WP_324778986.1">
    <property type="nucleotide sequence ID" value="NZ_CP141769.1"/>
</dbReference>
<accession>A0ABZ1CHJ4</accession>
<name>A0ABZ1CHJ4_9PROT</name>
<feature type="transmembrane region" description="Helical" evidence="1">
    <location>
        <begin position="55"/>
        <end position="75"/>
    </location>
</feature>
<evidence type="ECO:0000313" key="2">
    <source>
        <dbReference type="EMBL" id="WRS38455.1"/>
    </source>
</evidence>
<dbReference type="EMBL" id="CP141769">
    <property type="protein sequence ID" value="WRS38455.1"/>
    <property type="molecule type" value="Genomic_DNA"/>
</dbReference>
<dbReference type="Proteomes" id="UP001334732">
    <property type="component" value="Chromosome"/>
</dbReference>
<evidence type="ECO:0000256" key="1">
    <source>
        <dbReference type="SAM" id="Phobius"/>
    </source>
</evidence>